<dbReference type="InterPro" id="IPR007899">
    <property type="entry name" value="CHAD_dom"/>
</dbReference>
<comment type="caution">
    <text evidence="3">The sequence shown here is derived from an EMBL/GenBank/DDBJ whole genome shotgun (WGS) entry which is preliminary data.</text>
</comment>
<proteinExistence type="predicted"/>
<dbReference type="PANTHER" id="PTHR39339:SF1">
    <property type="entry name" value="CHAD DOMAIN-CONTAINING PROTEIN"/>
    <property type="match status" value="1"/>
</dbReference>
<dbReference type="Gene3D" id="1.40.20.10">
    <property type="entry name" value="CHAD domain"/>
    <property type="match status" value="1"/>
</dbReference>
<evidence type="ECO:0000313" key="3">
    <source>
        <dbReference type="EMBL" id="GAC69938.1"/>
    </source>
</evidence>
<dbReference type="STRING" id="1223545.GS4_30_00090"/>
<dbReference type="Proteomes" id="UP000011666">
    <property type="component" value="Unassembled WGS sequence"/>
</dbReference>
<dbReference type="SUPFAM" id="SSF55154">
    <property type="entry name" value="CYTH-like phosphatases"/>
    <property type="match status" value="1"/>
</dbReference>
<evidence type="ECO:0000313" key="4">
    <source>
        <dbReference type="Proteomes" id="UP000011666"/>
    </source>
</evidence>
<gene>
    <name evidence="3" type="ORF">GS4_30_00090</name>
</gene>
<sequence length="475" mass="52264">MSRNPVREAAWDIDLDRAVEFPERHADDDGEVVITTLESTTTYFDTPGSDLLAHGVTVAHQHGDETPAAWVVDGPIESEIRPTDDAPPSDPPGEIVDELWGLRAGRDLTIAAIVHTHRTRHRYTDGAGAIRYDVLDDRLSATVTGPVATATTWRQISIESADADSGPASRLGRHLRRQGASPAAGVSTLRRALGDDDSARPHRRTAESAVTDYVTEQLSAIFAGDVALRRGEHPIHPTRVAIRRLRSTLRTAHRLFDETAVAGLDDELRWFAGILGEVRDRQVLRARFADAIDTLPGELVLGPVAACIDETLAAEQAEHRAVVADTLTSERYRDLVARLSEWRHRIPLADKRVHAKHLRAIVETATRKADKRLRTARRTVDPDEVHRARKSAKRARYAAELAAPVLSRKSGKALVKRYKKIQTTLGEHQDAVVAAEALRTLGARAGVRDGENGFTYGLLYQREVAIATAARAMLR</sequence>
<feature type="domain" description="CHAD" evidence="2">
    <location>
        <begin position="203"/>
        <end position="475"/>
    </location>
</feature>
<feature type="compositionally biased region" description="Basic and acidic residues" evidence="1">
    <location>
        <begin position="192"/>
        <end position="206"/>
    </location>
</feature>
<dbReference type="InterPro" id="IPR038186">
    <property type="entry name" value="CHAD_dom_sf"/>
</dbReference>
<dbReference type="SMART" id="SM00880">
    <property type="entry name" value="CHAD"/>
    <property type="match status" value="1"/>
</dbReference>
<organism evidence="3 4">
    <name type="scientific">Gordonia soli NBRC 108243</name>
    <dbReference type="NCBI Taxonomy" id="1223545"/>
    <lineage>
        <taxon>Bacteria</taxon>
        <taxon>Bacillati</taxon>
        <taxon>Actinomycetota</taxon>
        <taxon>Actinomycetes</taxon>
        <taxon>Mycobacteriales</taxon>
        <taxon>Gordoniaceae</taxon>
        <taxon>Gordonia</taxon>
    </lineage>
</organism>
<accession>M0QMZ9</accession>
<dbReference type="PROSITE" id="PS51708">
    <property type="entry name" value="CHAD"/>
    <property type="match status" value="1"/>
</dbReference>
<dbReference type="EMBL" id="BANX01000030">
    <property type="protein sequence ID" value="GAC69938.1"/>
    <property type="molecule type" value="Genomic_DNA"/>
</dbReference>
<dbReference type="AlphaFoldDB" id="M0QMZ9"/>
<dbReference type="PANTHER" id="PTHR39339">
    <property type="entry name" value="SLR1444 PROTEIN"/>
    <property type="match status" value="1"/>
</dbReference>
<feature type="region of interest" description="Disordered" evidence="1">
    <location>
        <begin position="162"/>
        <end position="208"/>
    </location>
</feature>
<evidence type="ECO:0000256" key="1">
    <source>
        <dbReference type="SAM" id="MobiDB-lite"/>
    </source>
</evidence>
<dbReference type="eggNOG" id="COG5607">
    <property type="taxonomic scope" value="Bacteria"/>
</dbReference>
<reference evidence="3 4" key="1">
    <citation type="submission" date="2013-01" db="EMBL/GenBank/DDBJ databases">
        <title>Whole genome shotgun sequence of Gordonia soli NBRC 108243.</title>
        <authorList>
            <person name="Isaki-Nakamura S."/>
            <person name="Hosoyama A."/>
            <person name="Tsuchikane K."/>
            <person name="Ando Y."/>
            <person name="Baba S."/>
            <person name="Ohji S."/>
            <person name="Hamada M."/>
            <person name="Tamura T."/>
            <person name="Yamazoe A."/>
            <person name="Yamazaki S."/>
            <person name="Fujita N."/>
        </authorList>
    </citation>
    <scope>NUCLEOTIDE SEQUENCE [LARGE SCALE GENOMIC DNA]</scope>
    <source>
        <strain evidence="3 4">NBRC 108243</strain>
    </source>
</reference>
<evidence type="ECO:0000259" key="2">
    <source>
        <dbReference type="PROSITE" id="PS51708"/>
    </source>
</evidence>
<dbReference type="Pfam" id="PF05235">
    <property type="entry name" value="CHAD"/>
    <property type="match status" value="1"/>
</dbReference>
<dbReference type="InterPro" id="IPR033469">
    <property type="entry name" value="CYTH-like_dom_sf"/>
</dbReference>
<protein>
    <recommendedName>
        <fullName evidence="2">CHAD domain-containing protein</fullName>
    </recommendedName>
</protein>
<keyword evidence="4" id="KW-1185">Reference proteome</keyword>
<name>M0QMZ9_9ACTN</name>
<dbReference type="RefSeq" id="WP_007623491.1">
    <property type="nucleotide sequence ID" value="NZ_BANX01000030.1"/>
</dbReference>
<dbReference type="OrthoDB" id="9777271at2"/>